<accession>A0A8C2YQG6</accession>
<dbReference type="GO" id="GO:0031674">
    <property type="term" value="C:I band"/>
    <property type="evidence" value="ECO:0007669"/>
    <property type="project" value="Ensembl"/>
</dbReference>
<dbReference type="Gene3D" id="1.10.287.70">
    <property type="match status" value="4"/>
</dbReference>
<feature type="region of interest" description="Disordered" evidence="24">
    <location>
        <begin position="731"/>
        <end position="757"/>
    </location>
</feature>
<feature type="region of interest" description="Disordered" evidence="24">
    <location>
        <begin position="1"/>
        <end position="23"/>
    </location>
</feature>
<dbReference type="GO" id="GO:0007029">
    <property type="term" value="P:endoplasmic reticulum organization"/>
    <property type="evidence" value="ECO:0007669"/>
    <property type="project" value="Ensembl"/>
</dbReference>
<dbReference type="InterPro" id="IPR005450">
    <property type="entry name" value="VDCC_L_a1ssu"/>
</dbReference>
<keyword evidence="3 23" id="KW-0109">Calcium transport</keyword>
<feature type="region of interest" description="Disordered" evidence="24">
    <location>
        <begin position="1749"/>
        <end position="1777"/>
    </location>
</feature>
<evidence type="ECO:0000256" key="8">
    <source>
        <dbReference type="ARBA" id="ARBA00022837"/>
    </source>
</evidence>
<evidence type="ECO:0000256" key="3">
    <source>
        <dbReference type="ARBA" id="ARBA00022568"/>
    </source>
</evidence>
<dbReference type="FunFam" id="1.20.120.350:FF:000010">
    <property type="entry name" value="Voltage-dependent L-type calcium channel subunit alpha"/>
    <property type="match status" value="1"/>
</dbReference>
<dbReference type="Pfam" id="PF08763">
    <property type="entry name" value="Ca_chan_IQ"/>
    <property type="match status" value="1"/>
</dbReference>
<feature type="transmembrane region" description="Helical" evidence="25">
    <location>
        <begin position="278"/>
        <end position="299"/>
    </location>
</feature>
<keyword evidence="28" id="KW-1185">Reference proteome</keyword>
<evidence type="ECO:0000256" key="18">
    <source>
        <dbReference type="ARBA" id="ARBA00056492"/>
    </source>
</evidence>
<dbReference type="OrthoDB" id="431720at2759"/>
<evidence type="ECO:0000256" key="25">
    <source>
        <dbReference type="SAM" id="Phobius"/>
    </source>
</evidence>
<dbReference type="PRINTS" id="PR00167">
    <property type="entry name" value="CACHANNEL"/>
</dbReference>
<evidence type="ECO:0000313" key="28">
    <source>
        <dbReference type="Proteomes" id="UP000694398"/>
    </source>
</evidence>
<keyword evidence="7" id="KW-0677">Repeat</keyword>
<dbReference type="FunFam" id="1.10.238.10:FF:000063">
    <property type="entry name" value="Voltage-dependent N-type calcium channel subunit alpha"/>
    <property type="match status" value="1"/>
</dbReference>
<dbReference type="SMART" id="SM01062">
    <property type="entry name" value="Ca_chan_IQ"/>
    <property type="match status" value="1"/>
</dbReference>
<dbReference type="Pfam" id="PF00520">
    <property type="entry name" value="Ion_trans"/>
    <property type="match status" value="4"/>
</dbReference>
<evidence type="ECO:0000256" key="9">
    <source>
        <dbReference type="ARBA" id="ARBA00022882"/>
    </source>
</evidence>
<feature type="transmembrane region" description="Helical" evidence="25">
    <location>
        <begin position="917"/>
        <end position="950"/>
    </location>
</feature>
<proteinExistence type="inferred from homology"/>
<evidence type="ECO:0000259" key="26">
    <source>
        <dbReference type="SMART" id="SM01062"/>
    </source>
</evidence>
<evidence type="ECO:0000256" key="20">
    <source>
        <dbReference type="ARBA" id="ARBA00064775"/>
    </source>
</evidence>
<dbReference type="Gene3D" id="6.10.250.2500">
    <property type="match status" value="1"/>
</dbReference>
<feature type="transmembrane region" description="Helical" evidence="25">
    <location>
        <begin position="124"/>
        <end position="145"/>
    </location>
</feature>
<dbReference type="GO" id="GO:0002074">
    <property type="term" value="P:extraocular skeletal muscle development"/>
    <property type="evidence" value="ECO:0007669"/>
    <property type="project" value="Ensembl"/>
</dbReference>
<feature type="compositionally biased region" description="Low complexity" evidence="24">
    <location>
        <begin position="1670"/>
        <end position="1683"/>
    </location>
</feature>
<evidence type="ECO:0000256" key="15">
    <source>
        <dbReference type="ARBA" id="ARBA00023303"/>
    </source>
</evidence>
<feature type="binding site" evidence="21">
    <location>
        <position position="292"/>
    </location>
    <ligand>
        <name>Ca(2+)</name>
        <dbReference type="ChEBI" id="CHEBI:29108"/>
    </ligand>
</feature>
<feature type="transmembrane region" description="Helical" evidence="25">
    <location>
        <begin position="800"/>
        <end position="819"/>
    </location>
</feature>
<keyword evidence="5 25" id="KW-0812">Transmembrane</keyword>
<dbReference type="RefSeq" id="XP_005375217.1">
    <property type="nucleotide sequence ID" value="XM_005375160.2"/>
</dbReference>
<dbReference type="GO" id="GO:0016529">
    <property type="term" value="C:sarcoplasmic reticulum"/>
    <property type="evidence" value="ECO:0007669"/>
    <property type="project" value="Ensembl"/>
</dbReference>
<feature type="compositionally biased region" description="Basic and acidic residues" evidence="24">
    <location>
        <begin position="690"/>
        <end position="711"/>
    </location>
</feature>
<feature type="transmembrane region" description="Helical" evidence="25">
    <location>
        <begin position="433"/>
        <end position="450"/>
    </location>
</feature>
<feature type="transmembrane region" description="Helical" evidence="25">
    <location>
        <begin position="196"/>
        <end position="218"/>
    </location>
</feature>
<evidence type="ECO:0000256" key="16">
    <source>
        <dbReference type="ARBA" id="ARBA00036634"/>
    </source>
</evidence>
<dbReference type="GO" id="GO:0006941">
    <property type="term" value="P:striated muscle contraction"/>
    <property type="evidence" value="ECO:0007669"/>
    <property type="project" value="Ensembl"/>
</dbReference>
<dbReference type="SUPFAM" id="SSF81324">
    <property type="entry name" value="Voltage-gated potassium channels"/>
    <property type="match status" value="4"/>
</dbReference>
<keyword evidence="4 23" id="KW-0107">Calcium channel</keyword>
<dbReference type="GeneTree" id="ENSGT00940000158289"/>
<feature type="glycosylation site" description="N-linked (GlcNAc...) asparagine" evidence="22">
    <location>
        <position position="257"/>
    </location>
</feature>
<feature type="transmembrane region" description="Helical" evidence="25">
    <location>
        <begin position="55"/>
        <end position="72"/>
    </location>
</feature>
<evidence type="ECO:0000256" key="11">
    <source>
        <dbReference type="ARBA" id="ARBA00023065"/>
    </source>
</evidence>
<feature type="transmembrane region" description="Helical" evidence="25">
    <location>
        <begin position="1358"/>
        <end position="1381"/>
    </location>
</feature>
<evidence type="ECO:0000256" key="24">
    <source>
        <dbReference type="SAM" id="MobiDB-lite"/>
    </source>
</evidence>
<dbReference type="InterPro" id="IPR002077">
    <property type="entry name" value="VDCCAlpha1"/>
</dbReference>
<evidence type="ECO:0000256" key="10">
    <source>
        <dbReference type="ARBA" id="ARBA00022989"/>
    </source>
</evidence>
<dbReference type="PRINTS" id="PR01634">
    <property type="entry name" value="LVDCCALPHA1S"/>
</dbReference>
<keyword evidence="15" id="KW-0407">Ion channel</keyword>
<feature type="glycosylation site" description="N-linked (GlcNAc...) asparagine" evidence="22">
    <location>
        <position position="79"/>
    </location>
</feature>
<keyword evidence="14 22" id="KW-0325">Glycoprotein</keyword>
<evidence type="ECO:0000256" key="14">
    <source>
        <dbReference type="ARBA" id="ARBA00023180"/>
    </source>
</evidence>
<keyword evidence="2" id="KW-0597">Phosphoprotein</keyword>
<dbReference type="GO" id="GO:0048741">
    <property type="term" value="P:skeletal muscle fiber development"/>
    <property type="evidence" value="ECO:0007669"/>
    <property type="project" value="Ensembl"/>
</dbReference>
<evidence type="ECO:0000256" key="5">
    <source>
        <dbReference type="ARBA" id="ARBA00022692"/>
    </source>
</evidence>
<feature type="transmembrane region" description="Helical" evidence="25">
    <location>
        <begin position="556"/>
        <end position="576"/>
    </location>
</feature>
<feature type="transmembrane region" description="Helical" evidence="25">
    <location>
        <begin position="1266"/>
        <end position="1284"/>
    </location>
</feature>
<evidence type="ECO:0000256" key="2">
    <source>
        <dbReference type="ARBA" id="ARBA00022553"/>
    </source>
</evidence>
<keyword evidence="10 25" id="KW-1133">Transmembrane helix</keyword>
<feature type="binding site" evidence="21">
    <location>
        <position position="1014"/>
    </location>
    <ligand>
        <name>Ca(2+)</name>
        <dbReference type="ChEBI" id="CHEBI:29108"/>
    </ligand>
</feature>
<keyword evidence="11" id="KW-0406">Ion transport</keyword>
<organism evidence="27 28">
    <name type="scientific">Chinchilla lanigera</name>
    <name type="common">Long-tailed chinchilla</name>
    <name type="synonym">Chinchilla villidera</name>
    <dbReference type="NCBI Taxonomy" id="34839"/>
    <lineage>
        <taxon>Eukaryota</taxon>
        <taxon>Metazoa</taxon>
        <taxon>Chordata</taxon>
        <taxon>Craniata</taxon>
        <taxon>Vertebrata</taxon>
        <taxon>Euteleostomi</taxon>
        <taxon>Mammalia</taxon>
        <taxon>Eutheria</taxon>
        <taxon>Euarchontoglires</taxon>
        <taxon>Glires</taxon>
        <taxon>Rodentia</taxon>
        <taxon>Hystricomorpha</taxon>
        <taxon>Chinchillidae</taxon>
        <taxon>Chinchilla</taxon>
    </lineage>
</organism>
<feature type="transmembrane region" description="Helical" evidence="25">
    <location>
        <begin position="635"/>
        <end position="661"/>
    </location>
</feature>
<dbReference type="FunFam" id="1.10.287.70:FF:000007">
    <property type="entry name" value="Voltage-dependent L-type calcium channel subunit alpha"/>
    <property type="match status" value="1"/>
</dbReference>
<dbReference type="GO" id="GO:0051209">
    <property type="term" value="P:release of sequestered calcium ion into cytosol"/>
    <property type="evidence" value="ECO:0007669"/>
    <property type="project" value="Ensembl"/>
</dbReference>
<evidence type="ECO:0000256" key="21">
    <source>
        <dbReference type="PIRSR" id="PIRSR602077-1"/>
    </source>
</evidence>
<dbReference type="FunFam" id="1.10.287.70:FF:000009">
    <property type="entry name" value="Voltage-dependent L-type calcium channel subunit alpha"/>
    <property type="match status" value="1"/>
</dbReference>
<dbReference type="GO" id="GO:0043501">
    <property type="term" value="P:skeletal muscle adaptation"/>
    <property type="evidence" value="ECO:0007669"/>
    <property type="project" value="Ensembl"/>
</dbReference>
<feature type="region of interest" description="Disordered" evidence="24">
    <location>
        <begin position="673"/>
        <end position="714"/>
    </location>
</feature>
<feature type="region of interest" description="Disordered" evidence="24">
    <location>
        <begin position="1834"/>
        <end position="1869"/>
    </location>
</feature>
<dbReference type="PANTHER" id="PTHR45628">
    <property type="entry name" value="VOLTAGE-DEPENDENT CALCIUM CHANNEL TYPE A SUBUNIT ALPHA-1"/>
    <property type="match status" value="1"/>
</dbReference>
<comment type="subunit">
    <text evidence="20">Component of a calcium channel complex consisting of a pore-forming alpha subunit (CACNA1S) and the ancillary subunits CACNB1 or CACNB2, CACNG1 and CACNA2D1. The channel complex contains alpha, beta, gamma and delta subunits in a 1:1:1:1 ratio, i.e. it contains either CACNB1 or CACNB2. CACNA1S channel activity is modulated by the auxiliary subunits (CACNB1 or CACNB2, CACNG1 and CACNA2D1). Interacts with DYSF and JSRP1. Interacts with RYR1. Interacts with STAC, STAC2 and STAC3 (via their SH3 domains). Interacts with CALM.</text>
</comment>
<dbReference type="FunFam" id="1.10.287.70:FF:000021">
    <property type="entry name" value="Voltage-dependent L-type calcium channel subunit alpha"/>
    <property type="match status" value="1"/>
</dbReference>
<dbReference type="GO" id="GO:0046872">
    <property type="term" value="F:metal ion binding"/>
    <property type="evidence" value="ECO:0007669"/>
    <property type="project" value="UniProtKB-KW"/>
</dbReference>
<comment type="function">
    <text evidence="18">Pore-forming, alpha-1S subunit of the voltage-gated calcium channel that gives rise to L-type calcium currents in skeletal muscle. Calcium channels containing the alpha-1S subunit play an important role in excitation-contraction coupling in skeletal muscle via their interaction with RYR1, which triggers Ca(2+) release from the sarcplasmic reticulum and ultimately results in muscle contraction. Long-lasting (L-type) calcium channels belong to the 'high-voltage activated' (HVA) group.</text>
</comment>
<dbReference type="InterPro" id="IPR027359">
    <property type="entry name" value="Volt_channel_dom_sf"/>
</dbReference>
<keyword evidence="8 21" id="KW-0106">Calcium</keyword>
<keyword evidence="12 25" id="KW-0472">Membrane</keyword>
<comment type="catalytic activity">
    <reaction evidence="16">
        <text>Ca(2+)(in) = Ca(2+)(out)</text>
        <dbReference type="Rhea" id="RHEA:29671"/>
        <dbReference type="ChEBI" id="CHEBI:29108"/>
    </reaction>
</comment>
<gene>
    <name evidence="27" type="primary">CACNA1S</name>
</gene>
<comment type="subcellular location">
    <subcellularLocation>
        <location evidence="17">Cell membrane</location>
        <location evidence="17">Sarcolemma</location>
        <location evidence="17">T-tubule</location>
        <topology evidence="17">Multi-pass membrane protein</topology>
    </subcellularLocation>
    <subcellularLocation>
        <location evidence="23">Membrane</location>
        <topology evidence="23">Multi-pass membrane protein</topology>
    </subcellularLocation>
</comment>
<feature type="compositionally biased region" description="Basic and acidic residues" evidence="24">
    <location>
        <begin position="1751"/>
        <end position="1767"/>
    </location>
</feature>
<feature type="transmembrane region" description="Helical" evidence="25">
    <location>
        <begin position="1152"/>
        <end position="1172"/>
    </location>
</feature>
<keyword evidence="13" id="KW-1015">Disulfide bond</keyword>
<evidence type="ECO:0000256" key="12">
    <source>
        <dbReference type="ARBA" id="ARBA00023136"/>
    </source>
</evidence>
<evidence type="ECO:0000256" key="13">
    <source>
        <dbReference type="ARBA" id="ARBA00023157"/>
    </source>
</evidence>
<feature type="transmembrane region" description="Helical" evidence="25">
    <location>
        <begin position="1042"/>
        <end position="1068"/>
    </location>
</feature>
<dbReference type="Ensembl" id="ENSCLAT00000015957.1">
    <property type="protein sequence ID" value="ENSCLAP00000015794.1"/>
    <property type="gene ID" value="ENSCLAG00000010859.1"/>
</dbReference>
<evidence type="ECO:0000256" key="6">
    <source>
        <dbReference type="ARBA" id="ARBA00022723"/>
    </source>
</evidence>
<keyword evidence="6 21" id="KW-0479">Metal-binding</keyword>
<feature type="transmembrane region" description="Helical" evidence="25">
    <location>
        <begin position="92"/>
        <end position="112"/>
    </location>
</feature>
<reference evidence="27" key="2">
    <citation type="submission" date="2025-09" db="UniProtKB">
        <authorList>
            <consortium name="Ensembl"/>
        </authorList>
    </citation>
    <scope>IDENTIFICATION</scope>
</reference>
<protein>
    <recommendedName>
        <fullName evidence="23">Voltage-dependent L-type calcium channel subunit alpha</fullName>
    </recommendedName>
</protein>
<feature type="compositionally biased region" description="Acidic residues" evidence="24">
    <location>
        <begin position="742"/>
        <end position="751"/>
    </location>
</feature>
<dbReference type="GO" id="GO:0098703">
    <property type="term" value="P:calcium ion import across plasma membrane"/>
    <property type="evidence" value="ECO:0007669"/>
    <property type="project" value="TreeGrafter"/>
</dbReference>
<feature type="transmembrane region" description="Helical" evidence="25">
    <location>
        <begin position="470"/>
        <end position="488"/>
    </location>
</feature>
<dbReference type="Gene3D" id="6.10.250.2180">
    <property type="match status" value="1"/>
</dbReference>
<dbReference type="CTD" id="779"/>
<dbReference type="GO" id="GO:0007528">
    <property type="term" value="P:neuromuscular junction development"/>
    <property type="evidence" value="ECO:0007669"/>
    <property type="project" value="Ensembl"/>
</dbReference>
<comment type="function">
    <text evidence="23">Voltage-sensitive calcium channels (VSCC) mediate the entry of calcium ions into excitable cells and are also involved in a variety of calcium-dependent processes, including muscle contraction, hormone or neurotransmitter release, gene expression, cell motility, cell division and cell death.</text>
</comment>
<dbReference type="GO" id="GO:0001501">
    <property type="term" value="P:skeletal system development"/>
    <property type="evidence" value="ECO:0007669"/>
    <property type="project" value="Ensembl"/>
</dbReference>
<feature type="transmembrane region" description="Helical" evidence="25">
    <location>
        <begin position="831"/>
        <end position="853"/>
    </location>
</feature>
<dbReference type="GO" id="GO:0030315">
    <property type="term" value="C:T-tubule"/>
    <property type="evidence" value="ECO:0007669"/>
    <property type="project" value="UniProtKB-SubCell"/>
</dbReference>
<dbReference type="InterPro" id="IPR005821">
    <property type="entry name" value="Ion_trans_dom"/>
</dbReference>
<feature type="region of interest" description="Disordered" evidence="24">
    <location>
        <begin position="1670"/>
        <end position="1699"/>
    </location>
</feature>
<dbReference type="Proteomes" id="UP000694398">
    <property type="component" value="Unassembled WGS sequence"/>
</dbReference>
<reference evidence="27" key="1">
    <citation type="submission" date="2025-08" db="UniProtKB">
        <authorList>
            <consortium name="Ensembl"/>
        </authorList>
    </citation>
    <scope>IDENTIFICATION</scope>
</reference>
<dbReference type="FunFam" id="1.20.120.350:FF:000001">
    <property type="entry name" value="Voltage-dependent L-type calcium channel subunit alpha"/>
    <property type="match status" value="1"/>
</dbReference>
<dbReference type="InterPro" id="IPR005446">
    <property type="entry name" value="VDCC_L_a1su"/>
</dbReference>
<comment type="similarity">
    <text evidence="19">Belongs to the calcium channel alpha-1 subunit (TC 1.A.1.11) family. CACNA1S subfamily.</text>
</comment>
<evidence type="ECO:0000256" key="19">
    <source>
        <dbReference type="ARBA" id="ARBA00061374"/>
    </source>
</evidence>
<dbReference type="PRINTS" id="PR01630">
    <property type="entry name" value="LVDCCALPHA1"/>
</dbReference>
<dbReference type="GO" id="GO:0005891">
    <property type="term" value="C:voltage-gated calcium channel complex"/>
    <property type="evidence" value="ECO:0007669"/>
    <property type="project" value="Ensembl"/>
</dbReference>
<dbReference type="FunFam" id="1.20.120.350:FF:000040">
    <property type="entry name" value="Voltage-dependent L-type calcium channel subunit alpha"/>
    <property type="match status" value="1"/>
</dbReference>
<evidence type="ECO:0000256" key="22">
    <source>
        <dbReference type="PIRSR" id="PIRSR602077-3"/>
    </source>
</evidence>
<feature type="transmembrane region" description="Helical" evidence="25">
    <location>
        <begin position="1119"/>
        <end position="1140"/>
    </location>
</feature>
<name>A0A8C2YQG6_CHILA</name>
<sequence length="1869" mass="211644">MEPSSPQDESLRKKQPKKPVPEILPRPPRALFCLSLQNPLRKACISIVEWKPFETIILLTIFANCVALAVYLPMPEDDNNTLNLGLEKLEYFFLIVFSIEAAMKIIAYGFLFHQDAYLRSGWNVLDFIIVFLGVFTVILEQVNVIQSNTAPMSSKGAGLDVKALRAFRVLRPLRLVSGVPSLQVVLNSIFKAMLPLFHIALLVLFMVIIYAIIGLELFKGKMHKTCYFVGTDIVATVENEKPSPCARTGSGRPCTINGSECRGGWPGPNHGITHFDNFGFSMLTVYQCITMEGWTDVLYWVNDAIGNEWPWIYFVTLILLGSFFILNLVLGVLSGEFTKEREKAKSRGTFQKLREKQQLEEDLRGYMSWITQGEVMDVEDLREGKLSLDEGGSDTESLYEIEGLNKIIQFIRHWRQWNRVFRWKCHDIVKSKVFYWLVILIVALNTLSIASEHHNQPLWLTHLQDVANRVLLALFTIEMLMKMYGLGLRQYFMSIFNRFDCFVVCSGILEILLVESGAMSPLGISVLRCIRLLRIFKITKYWTSLSNLVASLLNSIRSIASLLLLLFLFIIIFALLGMQLFGGRYDFEDTEVRRSNFDNFPQALISVFQVLTGEDWNSVMYNGIMAYGGPTYPGVLVCIYFIILFVCGNYILLNVFLAIAVDNLAEAESLTSAQKAKAEERKRRKMSRGLPEKSEEEKSIMAKKLEQKPKGEGIPTTAKLKIDEFESNVNEVKDPYPSADFPGDDEEDEPEIPVSPRPRPLAELQLKEKAVPIPEASSFFIFSPTNKIRVLCHRIVNATWFTNFILLFILLSSAALAAEDPIRAESTRNKILGYFDIAFTSVFTVEIVLKMTTYGAFLHKGSFCRNYFNILDLLVVAVSLISMGLESSAISVVKILRVLRVLRPLRAINRAKGLKHVVQCVFVAIRTIGNIVLVTTLLQFMFACIGVQLFKGKFFSCNDLSKMTEEECKGSYYVYKDGDPTQIELRPRQWIHNDFHFDNVLSAMMSLFTVSTFEGWPQLLYKAIDANAEDVGPIYNNRVEMAIFFIIYIILIAFFMMNIFVGFVIVTFQEQGETEYKNCELDKNQRQCVQYALKARPLRCYIPKNPYQYQVWYIVTSSYFEYLMFALIMLNTICLGMQHYHQSEQMNQISDILNVAFTIIFTLEMILKLMAFKARGYFGDPWNVFDFLIVIGSIIDVILSEIDTFLASSGGLYCLGGGCGNVDPDESARISSAFFRLFRVMRLIKLLSRAEGVRTLLWTFIKSFQALPYVALLIVMLFFIYAVIGMQMFGKIAMVDGTQINRNNNFQTFPQAVLLLFRCATGEAWQEILLACSYGKLCDPESDYAPGEEYTCGTNFAYYYFISFYMLCAFLIINLFVAVIMDNFDYLTRDWSILGPHHLDEFKAIWAEYDPEAKGRIKHLDVVTLLRRIQPPLGFGKFCPHRVACKRLVGMNMPLNSDGTVTFNATLFALVRTALKIKTEGNFEQANEELRAIIKKIWKRTSMKLLDQVIPPIGDDEVTVGKFYATFLIQEHFRKFMKRQEEYYGYRPKKDTVQIQAGLRTIEEEAAPEIHRTISGDLMAEEELERAMVEAAMEEGIFRRTGGLFGQVDNFLERTNSLPPVMANQRPLQFTEIEMEEMESPVFLEDFPHDPRTNPLARANVNNANANVAYGNSNHSNSQASSSVHYEREFPEETETPAARGGAFSQACRPLGAHNKPHVEKLRGQQTQRVMPGGQTLHGPCQHPRVGLCTGEEKSSTAGSLHEETRHSRSSQEGAARCQAPATTLLIQEALVRGGLGSLAADANFVVATGQALADACQMEPEEVEVAATKLLKERETPEGMASAPSLGSSLESLDQHQGSRETLIPPRL</sequence>
<dbReference type="FunFam" id="1.20.120.350:FF:000006">
    <property type="entry name" value="Voltage-dependent L-type calcium channel subunit alpha"/>
    <property type="match status" value="1"/>
</dbReference>
<dbReference type="InterPro" id="IPR014873">
    <property type="entry name" value="VDCC_a1su_IQ"/>
</dbReference>
<dbReference type="GO" id="GO:0007520">
    <property type="term" value="P:myoblast fusion"/>
    <property type="evidence" value="ECO:0007669"/>
    <property type="project" value="Ensembl"/>
</dbReference>
<keyword evidence="9 23" id="KW-0851">Voltage-gated channel</keyword>
<dbReference type="GeneID" id="102009684"/>
<feature type="transmembrane region" description="Helical" evidence="25">
    <location>
        <begin position="873"/>
        <end position="896"/>
    </location>
</feature>
<dbReference type="Pfam" id="PF16905">
    <property type="entry name" value="GPHH"/>
    <property type="match status" value="1"/>
</dbReference>
<evidence type="ECO:0000256" key="7">
    <source>
        <dbReference type="ARBA" id="ARBA00022737"/>
    </source>
</evidence>
<evidence type="ECO:0000256" key="17">
    <source>
        <dbReference type="ARBA" id="ARBA00037842"/>
    </source>
</evidence>
<keyword evidence="1" id="KW-0813">Transport</keyword>
<dbReference type="PANTHER" id="PTHR45628:SF9">
    <property type="entry name" value="VOLTAGE-DEPENDENT L-TYPE CALCIUM CHANNEL SUBUNIT ALPHA-1S"/>
    <property type="match status" value="1"/>
</dbReference>
<dbReference type="Gene3D" id="1.20.120.350">
    <property type="entry name" value="Voltage-gated potassium channels. Chain C"/>
    <property type="match status" value="4"/>
</dbReference>
<dbReference type="InterPro" id="IPR050599">
    <property type="entry name" value="VDCC_alpha-1_subunit"/>
</dbReference>
<dbReference type="InterPro" id="IPR031649">
    <property type="entry name" value="GPHH_dom"/>
</dbReference>
<evidence type="ECO:0000313" key="27">
    <source>
        <dbReference type="Ensembl" id="ENSCLAP00000015794.1"/>
    </source>
</evidence>
<evidence type="ECO:0000256" key="23">
    <source>
        <dbReference type="RuleBase" id="RU003808"/>
    </source>
</evidence>
<evidence type="ECO:0000256" key="4">
    <source>
        <dbReference type="ARBA" id="ARBA00022673"/>
    </source>
</evidence>
<dbReference type="GO" id="GO:0008331">
    <property type="term" value="F:high voltage-gated calcium channel activity"/>
    <property type="evidence" value="ECO:0007669"/>
    <property type="project" value="Ensembl"/>
</dbReference>
<feature type="transmembrane region" description="Helical" evidence="25">
    <location>
        <begin position="311"/>
        <end position="333"/>
    </location>
</feature>
<feature type="domain" description="Voltage-dependent calcium channel alpha-1 subunit IQ" evidence="26">
    <location>
        <begin position="1515"/>
        <end position="1548"/>
    </location>
</feature>
<feature type="binding site" evidence="21">
    <location>
        <position position="614"/>
    </location>
    <ligand>
        <name>Ca(2+)</name>
        <dbReference type="ChEBI" id="CHEBI:29108"/>
    </ligand>
</feature>
<evidence type="ECO:0000256" key="1">
    <source>
        <dbReference type="ARBA" id="ARBA00022448"/>
    </source>
</evidence>